<organism evidence="2 3">
    <name type="scientific">Taxus chinensis</name>
    <name type="common">Chinese yew</name>
    <name type="synonym">Taxus wallichiana var. chinensis</name>
    <dbReference type="NCBI Taxonomy" id="29808"/>
    <lineage>
        <taxon>Eukaryota</taxon>
        <taxon>Viridiplantae</taxon>
        <taxon>Streptophyta</taxon>
        <taxon>Embryophyta</taxon>
        <taxon>Tracheophyta</taxon>
        <taxon>Spermatophyta</taxon>
        <taxon>Pinopsida</taxon>
        <taxon>Pinidae</taxon>
        <taxon>Conifers II</taxon>
        <taxon>Cupressales</taxon>
        <taxon>Taxaceae</taxon>
        <taxon>Taxus</taxon>
    </lineage>
</organism>
<proteinExistence type="predicted"/>
<feature type="compositionally biased region" description="Acidic residues" evidence="1">
    <location>
        <begin position="38"/>
        <end position="66"/>
    </location>
</feature>
<name>A0AA38GLQ4_TAXCH</name>
<evidence type="ECO:0000313" key="3">
    <source>
        <dbReference type="Proteomes" id="UP000824469"/>
    </source>
</evidence>
<evidence type="ECO:0000313" key="2">
    <source>
        <dbReference type="EMBL" id="KAH9324329.1"/>
    </source>
</evidence>
<dbReference type="EMBL" id="JAHRHJ020000002">
    <property type="protein sequence ID" value="KAH9324329.1"/>
    <property type="molecule type" value="Genomic_DNA"/>
</dbReference>
<gene>
    <name evidence="2" type="ORF">KI387_004507</name>
</gene>
<evidence type="ECO:0000256" key="1">
    <source>
        <dbReference type="SAM" id="MobiDB-lite"/>
    </source>
</evidence>
<reference evidence="2 3" key="1">
    <citation type="journal article" date="2021" name="Nat. Plants">
        <title>The Taxus genome provides insights into paclitaxel biosynthesis.</title>
        <authorList>
            <person name="Xiong X."/>
            <person name="Gou J."/>
            <person name="Liao Q."/>
            <person name="Li Y."/>
            <person name="Zhou Q."/>
            <person name="Bi G."/>
            <person name="Li C."/>
            <person name="Du R."/>
            <person name="Wang X."/>
            <person name="Sun T."/>
            <person name="Guo L."/>
            <person name="Liang H."/>
            <person name="Lu P."/>
            <person name="Wu Y."/>
            <person name="Zhang Z."/>
            <person name="Ro D.K."/>
            <person name="Shang Y."/>
            <person name="Huang S."/>
            <person name="Yan J."/>
        </authorList>
    </citation>
    <scope>NUCLEOTIDE SEQUENCE [LARGE SCALE GENOMIC DNA]</scope>
    <source>
        <strain evidence="2">Ta-2019</strain>
    </source>
</reference>
<keyword evidence="3" id="KW-1185">Reference proteome</keyword>
<sequence>TWDQERHLIHTCKFQNEDRWAKEDEEEEDVTNEGVSDKDEEEEEEEQEDKEEEAATTPDMDPDEEKIEAKSS</sequence>
<dbReference type="AlphaFoldDB" id="A0AA38GLQ4"/>
<comment type="caution">
    <text evidence="2">The sequence shown here is derived from an EMBL/GenBank/DDBJ whole genome shotgun (WGS) entry which is preliminary data.</text>
</comment>
<feature type="non-terminal residue" evidence="2">
    <location>
        <position position="72"/>
    </location>
</feature>
<protein>
    <submittedName>
        <fullName evidence="2">Uncharacterized protein</fullName>
    </submittedName>
</protein>
<dbReference type="Proteomes" id="UP000824469">
    <property type="component" value="Unassembled WGS sequence"/>
</dbReference>
<feature type="region of interest" description="Disordered" evidence="1">
    <location>
        <begin position="13"/>
        <end position="72"/>
    </location>
</feature>
<feature type="non-terminal residue" evidence="2">
    <location>
        <position position="1"/>
    </location>
</feature>
<accession>A0AA38GLQ4</accession>